<evidence type="ECO:0000313" key="2">
    <source>
        <dbReference type="Proteomes" id="UP000093044"/>
    </source>
</evidence>
<dbReference type="SUPFAM" id="SSF51735">
    <property type="entry name" value="NAD(P)-binding Rossmann-fold domains"/>
    <property type="match status" value="1"/>
</dbReference>
<dbReference type="EMBL" id="CP016757">
    <property type="protein sequence ID" value="ANZ44159.1"/>
    <property type="molecule type" value="Genomic_DNA"/>
</dbReference>
<dbReference type="Proteomes" id="UP000093044">
    <property type="component" value="Chromosome"/>
</dbReference>
<dbReference type="PANTHER" id="PTHR13812">
    <property type="entry name" value="KETIMINE REDUCTASE MU-CRYSTALLIN"/>
    <property type="match status" value="1"/>
</dbReference>
<sequence>MAYDVRFISQADVESLGISMKEVMDGVETGWRMNGEGKTELPAKIGIHPRGNCYIHAMPCWIGGDTDMAGMKWVAGFPMNLEKRLPYNNGIFVLNDTETGVVKAIMDCNWMTTWRTGAAAGLGAKYFAAPDSAVVAVIGLGTIGKITLRAFKEVLPAMKYIKIYDPIAEQYGRFIDEMRELLPGVEFIKCGSVRDACADADVVTSCAPILDQPRRSVSADMLKENVCCITSDYDSTLCADTVSGGRSFVCDDRGQYLWTQEHGVYFQNGYPLAEGIYADMGEIIAGKKPPVLEGRRVCLFMGIASHDVMTAKLILEKAAEKDAGTMLKL</sequence>
<dbReference type="PANTHER" id="PTHR13812:SF19">
    <property type="entry name" value="KETIMINE REDUCTASE MU-CRYSTALLIN"/>
    <property type="match status" value="1"/>
</dbReference>
<dbReference type="InterPro" id="IPR003462">
    <property type="entry name" value="ODC_Mu_crystall"/>
</dbReference>
<dbReference type="InterPro" id="IPR036291">
    <property type="entry name" value="NAD(P)-bd_dom_sf"/>
</dbReference>
<reference evidence="1" key="1">
    <citation type="submission" date="2016-08" db="EMBL/GenBank/DDBJ databases">
        <title>Complete genome of Cloacibacillus porcorum.</title>
        <authorList>
            <person name="Looft T."/>
            <person name="Bayles D.O."/>
            <person name="Alt D.P."/>
        </authorList>
    </citation>
    <scope>NUCLEOTIDE SEQUENCE [LARGE SCALE GENOMIC DNA]</scope>
    <source>
        <strain evidence="1">CL-84</strain>
    </source>
</reference>
<dbReference type="AlphaFoldDB" id="A0A1B2I2G1"/>
<dbReference type="OrthoDB" id="9792005at2"/>
<dbReference type="InterPro" id="IPR023401">
    <property type="entry name" value="ODC_N"/>
</dbReference>
<dbReference type="Pfam" id="PF02423">
    <property type="entry name" value="OCD_Mu_crystall"/>
    <property type="match status" value="1"/>
</dbReference>
<dbReference type="GO" id="GO:0005737">
    <property type="term" value="C:cytoplasm"/>
    <property type="evidence" value="ECO:0007669"/>
    <property type="project" value="TreeGrafter"/>
</dbReference>
<protein>
    <submittedName>
        <fullName evidence="1">Peptide transporter</fullName>
    </submittedName>
</protein>
<dbReference type="RefSeq" id="WP_066742974.1">
    <property type="nucleotide sequence ID" value="NZ_CP016757.1"/>
</dbReference>
<accession>A0A1B2I2G1</accession>
<dbReference type="KEGG" id="cpor:BED41_03085"/>
<evidence type="ECO:0000313" key="1">
    <source>
        <dbReference type="EMBL" id="ANZ44159.1"/>
    </source>
</evidence>
<name>A0A1B2I2G1_9BACT</name>
<dbReference type="Gene3D" id="3.30.1780.10">
    <property type="entry name" value="ornithine cyclodeaminase, domain 1"/>
    <property type="match status" value="1"/>
</dbReference>
<proteinExistence type="predicted"/>
<dbReference type="PIRSF" id="PIRSF001439">
    <property type="entry name" value="CryM"/>
    <property type="match status" value="1"/>
</dbReference>
<keyword evidence="2" id="KW-1185">Reference proteome</keyword>
<dbReference type="Gene3D" id="3.40.50.720">
    <property type="entry name" value="NAD(P)-binding Rossmann-like Domain"/>
    <property type="match status" value="1"/>
</dbReference>
<gene>
    <name evidence="1" type="ORF">BED41_03085</name>
</gene>
<organism evidence="1 2">
    <name type="scientific">Cloacibacillus porcorum</name>
    <dbReference type="NCBI Taxonomy" id="1197717"/>
    <lineage>
        <taxon>Bacteria</taxon>
        <taxon>Thermotogati</taxon>
        <taxon>Synergistota</taxon>
        <taxon>Synergistia</taxon>
        <taxon>Synergistales</taxon>
        <taxon>Synergistaceae</taxon>
        <taxon>Cloacibacillus</taxon>
    </lineage>
</organism>
<dbReference type="STRING" id="1197717.BED41_03085"/>
<dbReference type="GeneID" id="83056838"/>